<evidence type="ECO:0000256" key="1">
    <source>
        <dbReference type="ARBA" id="ARBA00004479"/>
    </source>
</evidence>
<evidence type="ECO:0000256" key="8">
    <source>
        <dbReference type="ARBA" id="ARBA00023157"/>
    </source>
</evidence>
<dbReference type="PROSITE" id="PS01353">
    <property type="entry name" value="HEMATOPO_REC_L_F2"/>
    <property type="match status" value="1"/>
</dbReference>
<dbReference type="InterPro" id="IPR003961">
    <property type="entry name" value="FN3_dom"/>
</dbReference>
<dbReference type="PANTHER" id="PTHR23037:SF44">
    <property type="entry name" value="LEPTIN RECEPTOR"/>
    <property type="match status" value="1"/>
</dbReference>
<dbReference type="Pfam" id="PF06328">
    <property type="entry name" value="Lep_receptor_Ig"/>
    <property type="match status" value="1"/>
</dbReference>
<dbReference type="InterPro" id="IPR003529">
    <property type="entry name" value="Hematopoietin_rcpt_Gp130_CS"/>
</dbReference>
<feature type="signal peptide" evidence="13">
    <location>
        <begin position="1"/>
        <end position="17"/>
    </location>
</feature>
<evidence type="ECO:0000256" key="11">
    <source>
        <dbReference type="SAM" id="MobiDB-lite"/>
    </source>
</evidence>
<feature type="domain" description="Fibronectin type-III" evidence="14">
    <location>
        <begin position="493"/>
        <end position="586"/>
    </location>
</feature>
<feature type="compositionally biased region" description="Low complexity" evidence="11">
    <location>
        <begin position="1049"/>
        <end position="1061"/>
    </location>
</feature>
<organism evidence="15 16">
    <name type="scientific">Scleropages formosus</name>
    <name type="common">Asian bonytongue</name>
    <name type="synonym">Osteoglossum formosum</name>
    <dbReference type="NCBI Taxonomy" id="113540"/>
    <lineage>
        <taxon>Eukaryota</taxon>
        <taxon>Metazoa</taxon>
        <taxon>Chordata</taxon>
        <taxon>Craniata</taxon>
        <taxon>Vertebrata</taxon>
        <taxon>Euteleostomi</taxon>
        <taxon>Actinopterygii</taxon>
        <taxon>Neopterygii</taxon>
        <taxon>Teleostei</taxon>
        <taxon>Osteoglossocephala</taxon>
        <taxon>Osteoglossomorpha</taxon>
        <taxon>Osteoglossiformes</taxon>
        <taxon>Osteoglossidae</taxon>
        <taxon>Scleropages</taxon>
    </lineage>
</organism>
<sequence>MVIFLVYLITTSHGVLCGDPGGELNLQIQGPTWETVLWCDLPGGHVDDRDGEGCEPAVSGESNHNTTQVGQCHTTSSSSLPLSTKESHGDGVLWLNVLCWINVKAENLICNLKHHFERRNKSRLSLHLEILHSGSGDGDNVTAGGVPNPCEGKDDITCPVALHTTSDPLTLIVGVSSCFITARSPAMYIIPETLLQLDPPVNLQYNMTLEGRVRLSWATHQPDGALLHCDVRSSSKGSAQAVVSVRGVRRPEVDLGGLSPGLNYSIQVRCKALDKFDIWSDWSRPLYIYLHEVSYLPERLFASTGSNVTIRCIFNNQSLNASSVVWWLNYHEKVPESQYRVISDHVSSVTLLNVKPLRQRGYDVLHCCQRRGEKSLCSYPYAQIYITDFNIAISCETNGDLTYMTCRWNASQWAEVQFLYRRYNLPCDLVEEEVGVAVTEECPVEGRGSNRCTLKPLLLASCYLMWLEVRKEEGTLKSHPVYMTPMELVKPHPPFDLEAVTVPDGALSLRWKRHGLPVYDFQYEVRYAVNNTGTQWKVVGSIFNESAVVPVSHPCAIHAVQVRCKRSIGPGYWSDWSSPTNTTVRNYKAPEEGPEYWRLLQEYPEWNQTNVTLLLKPSQGEKQLYCVERLEVHHETTGGAVWSEYIGHVSSYAFLWSEEVHSVTVVAFNNLGSSTRNRRMTLSRRTKPQAVKSFRSVMINSSCVALSWTLLPNTSGPMSFVIEWRSKGQRDAAERVDWVRLPPETRAFHLHGAFFASEEYQFILFPIYANGEGEPVSSKDDRGHPGGEQAAYTLLMIIAFLSVVLFVTLTVSQHQMKKLVWKDVPNPNNCSWAQGVDFKKVEAIENLFRHPEWLTSQPLLLESEIISEAMIVENTASPAKEIGSIGTSPCKGCEEPLGPKTPTFSRSSEGSAQSRITYATVLLPEEPNILYKQQGSLSSSSDEGNFSANVSDISGSIPGGMWELENCPRCESSLRHSCSYNSAEEFSEASEQEDEAPRRADTQKSLCYLRMTSQEEGGEDQGNEEGEDDGIAVRFVREGTPGPPSGQCPELPLESSPLLGPQGSGWSGTEAAVEDVPLYMPQFRTAPHRLDSSKAYEWSLQRSPDL</sequence>
<feature type="domain" description="Fibronectin type-III" evidence="14">
    <location>
        <begin position="199"/>
        <end position="293"/>
    </location>
</feature>
<evidence type="ECO:0000256" key="5">
    <source>
        <dbReference type="ARBA" id="ARBA00022737"/>
    </source>
</evidence>
<feature type="region of interest" description="Disordered" evidence="11">
    <location>
        <begin position="1013"/>
        <end position="1069"/>
    </location>
</feature>
<evidence type="ECO:0000256" key="10">
    <source>
        <dbReference type="ARBA" id="ARBA00023180"/>
    </source>
</evidence>
<keyword evidence="7 12" id="KW-0472">Membrane</keyword>
<comment type="subcellular location">
    <subcellularLocation>
        <location evidence="1">Membrane</location>
        <topology evidence="1">Single-pass type I membrane protein</topology>
    </subcellularLocation>
</comment>
<dbReference type="Gene3D" id="2.60.40.10">
    <property type="entry name" value="Immunoglobulins"/>
    <property type="match status" value="6"/>
</dbReference>
<evidence type="ECO:0000256" key="13">
    <source>
        <dbReference type="SAM" id="SignalP"/>
    </source>
</evidence>
<evidence type="ECO:0000256" key="3">
    <source>
        <dbReference type="ARBA" id="ARBA00022692"/>
    </source>
</evidence>
<dbReference type="CDD" id="cd00063">
    <property type="entry name" value="FN3"/>
    <property type="match status" value="3"/>
</dbReference>
<evidence type="ECO:0000256" key="2">
    <source>
        <dbReference type="ARBA" id="ARBA00008921"/>
    </source>
</evidence>
<name>A0A8C9R0A9_SCLFO</name>
<feature type="chain" id="PRO_5034383078" evidence="13">
    <location>
        <begin position="18"/>
        <end position="1106"/>
    </location>
</feature>
<feature type="domain" description="Fibronectin type-III" evidence="14">
    <location>
        <begin position="687"/>
        <end position="786"/>
    </location>
</feature>
<dbReference type="PROSITE" id="PS50853">
    <property type="entry name" value="FN3"/>
    <property type="match status" value="3"/>
</dbReference>
<dbReference type="Ensembl" id="ENSSFOT00015002446.2">
    <property type="protein sequence ID" value="ENSSFOP00015002402.1"/>
    <property type="gene ID" value="ENSSFOG00015001625.2"/>
</dbReference>
<dbReference type="InterPro" id="IPR041182">
    <property type="entry name" value="LEP-R_IGD"/>
</dbReference>
<feature type="compositionally biased region" description="Polar residues" evidence="11">
    <location>
        <begin position="60"/>
        <end position="73"/>
    </location>
</feature>
<keyword evidence="8" id="KW-1015">Disulfide bond</keyword>
<keyword evidence="9" id="KW-0675">Receptor</keyword>
<reference evidence="15" key="2">
    <citation type="submission" date="2025-08" db="UniProtKB">
        <authorList>
            <consortium name="Ensembl"/>
        </authorList>
    </citation>
    <scope>IDENTIFICATION</scope>
</reference>
<dbReference type="SUPFAM" id="SSF49265">
    <property type="entry name" value="Fibronectin type III"/>
    <property type="match status" value="4"/>
</dbReference>
<dbReference type="GeneTree" id="ENSGT00730000111209"/>
<accession>A0A8C9R0A9</accession>
<keyword evidence="6 12" id="KW-1133">Transmembrane helix</keyword>
<comment type="similarity">
    <text evidence="2">Belongs to the type I cytokine receptor family. Type 2 subfamily.</text>
</comment>
<dbReference type="PANTHER" id="PTHR23037">
    <property type="entry name" value="CYTOKINE RECEPTOR"/>
    <property type="match status" value="1"/>
</dbReference>
<dbReference type="InterPro" id="IPR010457">
    <property type="entry name" value="IgC2-like_lig-bd"/>
</dbReference>
<dbReference type="CTD" id="3953"/>
<dbReference type="GO" id="GO:0009897">
    <property type="term" value="C:external side of plasma membrane"/>
    <property type="evidence" value="ECO:0007669"/>
    <property type="project" value="TreeGrafter"/>
</dbReference>
<evidence type="ECO:0000313" key="16">
    <source>
        <dbReference type="Proteomes" id="UP000694397"/>
    </source>
</evidence>
<keyword evidence="10" id="KW-0325">Glycoprotein</keyword>
<feature type="transmembrane region" description="Helical" evidence="12">
    <location>
        <begin position="790"/>
        <end position="812"/>
    </location>
</feature>
<proteinExistence type="inferred from homology"/>
<gene>
    <name evidence="15" type="primary">LEPR</name>
    <name evidence="15" type="synonym">lepr</name>
</gene>
<dbReference type="GO" id="GO:0004896">
    <property type="term" value="F:cytokine receptor activity"/>
    <property type="evidence" value="ECO:0007669"/>
    <property type="project" value="InterPro"/>
</dbReference>
<reference evidence="15" key="3">
    <citation type="submission" date="2025-09" db="UniProtKB">
        <authorList>
            <consortium name="Ensembl"/>
        </authorList>
    </citation>
    <scope>IDENTIFICATION</scope>
</reference>
<keyword evidence="16" id="KW-1185">Reference proteome</keyword>
<evidence type="ECO:0000256" key="12">
    <source>
        <dbReference type="SAM" id="Phobius"/>
    </source>
</evidence>
<dbReference type="Proteomes" id="UP000694397">
    <property type="component" value="Chromosome 9"/>
</dbReference>
<evidence type="ECO:0000256" key="4">
    <source>
        <dbReference type="ARBA" id="ARBA00022729"/>
    </source>
</evidence>
<dbReference type="RefSeq" id="XP_018609811.1">
    <property type="nucleotide sequence ID" value="XM_018754295.2"/>
</dbReference>
<evidence type="ECO:0000256" key="6">
    <source>
        <dbReference type="ARBA" id="ARBA00022989"/>
    </source>
</evidence>
<reference evidence="15 16" key="1">
    <citation type="submission" date="2019-04" db="EMBL/GenBank/DDBJ databases">
        <authorList>
            <consortium name="Wellcome Sanger Institute Data Sharing"/>
        </authorList>
    </citation>
    <scope>NUCLEOTIDE SEQUENCE [LARGE SCALE GENOMIC DNA]</scope>
</reference>
<evidence type="ECO:0000256" key="7">
    <source>
        <dbReference type="ARBA" id="ARBA00023136"/>
    </source>
</evidence>
<evidence type="ECO:0000313" key="15">
    <source>
        <dbReference type="Ensembl" id="ENSSFOP00015002402.1"/>
    </source>
</evidence>
<keyword evidence="5" id="KW-0677">Repeat</keyword>
<evidence type="ECO:0000259" key="14">
    <source>
        <dbReference type="PROSITE" id="PS50853"/>
    </source>
</evidence>
<evidence type="ECO:0000256" key="9">
    <source>
        <dbReference type="ARBA" id="ARBA00023170"/>
    </source>
</evidence>
<dbReference type="OrthoDB" id="8964127at2759"/>
<feature type="region of interest" description="Disordered" evidence="11">
    <location>
        <begin position="50"/>
        <end position="80"/>
    </location>
</feature>
<dbReference type="Pfam" id="PF18589">
    <property type="entry name" value="ObR_Ig"/>
    <property type="match status" value="1"/>
</dbReference>
<keyword evidence="4 13" id="KW-0732">Signal</keyword>
<dbReference type="AlphaFoldDB" id="A0A8C9R0A9"/>
<dbReference type="SMART" id="SM00060">
    <property type="entry name" value="FN3"/>
    <property type="match status" value="3"/>
</dbReference>
<keyword evidence="3 12" id="KW-0812">Transmembrane</keyword>
<dbReference type="GeneID" id="108935564"/>
<protein>
    <submittedName>
        <fullName evidence="15">Leptin receptor</fullName>
    </submittedName>
</protein>
<dbReference type="InterPro" id="IPR013783">
    <property type="entry name" value="Ig-like_fold"/>
</dbReference>
<dbReference type="InterPro" id="IPR036116">
    <property type="entry name" value="FN3_sf"/>
</dbReference>
<feature type="compositionally biased region" description="Acidic residues" evidence="11">
    <location>
        <begin position="1016"/>
        <end position="1030"/>
    </location>
</feature>